<protein>
    <recommendedName>
        <fullName evidence="1">Transcriptional regulator SbtR-like C-terminal domain-containing protein</fullName>
    </recommendedName>
</protein>
<reference evidence="2 3" key="1">
    <citation type="submission" date="2016-10" db="EMBL/GenBank/DDBJ databases">
        <authorList>
            <person name="de Groot N.N."/>
        </authorList>
    </citation>
    <scope>NUCLEOTIDE SEQUENCE [LARGE SCALE GENOMIC DNA]</scope>
    <source>
        <strain evidence="2 3">CGMCC 4.2023</strain>
    </source>
</reference>
<dbReference type="AlphaFoldDB" id="A0A1H5SW39"/>
<name>A0A1H5SW39_9ACTN</name>
<feature type="domain" description="Transcriptional regulator SbtR-like C-terminal" evidence="1">
    <location>
        <begin position="3"/>
        <end position="89"/>
    </location>
</feature>
<gene>
    <name evidence="2" type="ORF">SAMN05216223_101275</name>
</gene>
<evidence type="ECO:0000313" key="3">
    <source>
        <dbReference type="Proteomes" id="UP000236754"/>
    </source>
</evidence>
<dbReference type="Gene3D" id="1.10.357.10">
    <property type="entry name" value="Tetracycline Repressor, domain 2"/>
    <property type="match status" value="1"/>
</dbReference>
<keyword evidence="3" id="KW-1185">Reference proteome</keyword>
<evidence type="ECO:0000313" key="2">
    <source>
        <dbReference type="EMBL" id="SEF54007.1"/>
    </source>
</evidence>
<sequence>MDFLATEHGLPDVLGQGEGSETLHAYCLDTLVPVCGELLAAAARSGEIVRSDIQALAFMRAIGNLCIGAKDDARYDARRMVALPLAGLTTAG</sequence>
<dbReference type="Pfam" id="PF21597">
    <property type="entry name" value="TetR_C_43"/>
    <property type="match status" value="1"/>
</dbReference>
<organism evidence="2 3">
    <name type="scientific">Actinacidiphila yanglinensis</name>
    <dbReference type="NCBI Taxonomy" id="310779"/>
    <lineage>
        <taxon>Bacteria</taxon>
        <taxon>Bacillati</taxon>
        <taxon>Actinomycetota</taxon>
        <taxon>Actinomycetes</taxon>
        <taxon>Kitasatosporales</taxon>
        <taxon>Streptomycetaceae</taxon>
        <taxon>Actinacidiphila</taxon>
    </lineage>
</organism>
<accession>A0A1H5SW39</accession>
<proteinExistence type="predicted"/>
<dbReference type="Proteomes" id="UP000236754">
    <property type="component" value="Unassembled WGS sequence"/>
</dbReference>
<evidence type="ECO:0000259" key="1">
    <source>
        <dbReference type="Pfam" id="PF21597"/>
    </source>
</evidence>
<dbReference type="InterPro" id="IPR049445">
    <property type="entry name" value="TetR_SbtR-like_C"/>
</dbReference>
<dbReference type="EMBL" id="FNVU01000001">
    <property type="protein sequence ID" value="SEF54007.1"/>
    <property type="molecule type" value="Genomic_DNA"/>
</dbReference>